<dbReference type="GO" id="GO:0000400">
    <property type="term" value="F:four-way junction DNA binding"/>
    <property type="evidence" value="ECO:0007669"/>
    <property type="project" value="TreeGrafter"/>
</dbReference>
<dbReference type="Proteomes" id="UP001162162">
    <property type="component" value="Unassembled WGS sequence"/>
</dbReference>
<dbReference type="PANTHER" id="PTHR46487:SF1">
    <property type="entry name" value="DNA REPAIR PROTEIN XRCC3"/>
    <property type="match status" value="1"/>
</dbReference>
<organism evidence="8 9">
    <name type="scientific">Aromia moschata</name>
    <dbReference type="NCBI Taxonomy" id="1265417"/>
    <lineage>
        <taxon>Eukaryota</taxon>
        <taxon>Metazoa</taxon>
        <taxon>Ecdysozoa</taxon>
        <taxon>Arthropoda</taxon>
        <taxon>Hexapoda</taxon>
        <taxon>Insecta</taxon>
        <taxon>Pterygota</taxon>
        <taxon>Neoptera</taxon>
        <taxon>Endopterygota</taxon>
        <taxon>Coleoptera</taxon>
        <taxon>Polyphaga</taxon>
        <taxon>Cucujiformia</taxon>
        <taxon>Chrysomeloidea</taxon>
        <taxon>Cerambycidae</taxon>
        <taxon>Cerambycinae</taxon>
        <taxon>Callichromatini</taxon>
        <taxon>Aromia</taxon>
    </lineage>
</organism>
<keyword evidence="4" id="KW-0067">ATP-binding</keyword>
<dbReference type="InterPro" id="IPR016467">
    <property type="entry name" value="DNA_recomb/repair_RecA-like"/>
</dbReference>
<dbReference type="PANTHER" id="PTHR46487">
    <property type="entry name" value="DNA REPAIR PROTEIN XRCC3"/>
    <property type="match status" value="1"/>
</dbReference>
<dbReference type="PROSITE" id="PS50162">
    <property type="entry name" value="RECA_2"/>
    <property type="match status" value="1"/>
</dbReference>
<keyword evidence="3" id="KW-0227">DNA damage</keyword>
<dbReference type="GO" id="GO:0045003">
    <property type="term" value="P:double-strand break repair via synthesis-dependent strand annealing"/>
    <property type="evidence" value="ECO:0007669"/>
    <property type="project" value="TreeGrafter"/>
</dbReference>
<dbReference type="CDD" id="cd19491">
    <property type="entry name" value="XRCC3"/>
    <property type="match status" value="1"/>
</dbReference>
<dbReference type="AlphaFoldDB" id="A0AAV8YLW5"/>
<dbReference type="GO" id="GO:0005524">
    <property type="term" value="F:ATP binding"/>
    <property type="evidence" value="ECO:0007669"/>
    <property type="project" value="UniProtKB-KW"/>
</dbReference>
<proteinExistence type="predicted"/>
<name>A0AAV8YLW5_9CUCU</name>
<dbReference type="GO" id="GO:0090656">
    <property type="term" value="P:t-circle formation"/>
    <property type="evidence" value="ECO:0007669"/>
    <property type="project" value="TreeGrafter"/>
</dbReference>
<evidence type="ECO:0000313" key="8">
    <source>
        <dbReference type="EMBL" id="KAJ8951854.1"/>
    </source>
</evidence>
<evidence type="ECO:0000256" key="4">
    <source>
        <dbReference type="ARBA" id="ARBA00022840"/>
    </source>
</evidence>
<dbReference type="SUPFAM" id="SSF52540">
    <property type="entry name" value="P-loop containing nucleoside triphosphate hydrolases"/>
    <property type="match status" value="1"/>
</dbReference>
<protein>
    <recommendedName>
        <fullName evidence="7">RecA family profile 1 domain-containing protein</fullName>
    </recommendedName>
</protein>
<dbReference type="InterPro" id="IPR047348">
    <property type="entry name" value="XRCC3-like_C"/>
</dbReference>
<evidence type="ECO:0000256" key="2">
    <source>
        <dbReference type="ARBA" id="ARBA00022741"/>
    </source>
</evidence>
<accession>A0AAV8YLW5</accession>
<dbReference type="PIRSF" id="PIRSF005856">
    <property type="entry name" value="Rad51"/>
    <property type="match status" value="1"/>
</dbReference>
<evidence type="ECO:0000256" key="3">
    <source>
        <dbReference type="ARBA" id="ARBA00022763"/>
    </source>
</evidence>
<dbReference type="Pfam" id="PF08423">
    <property type="entry name" value="Rad51"/>
    <property type="match status" value="1"/>
</dbReference>
<dbReference type="GO" id="GO:0071140">
    <property type="term" value="P:resolution of mitotic recombination intermediates"/>
    <property type="evidence" value="ECO:0007669"/>
    <property type="project" value="TreeGrafter"/>
</dbReference>
<keyword evidence="2" id="KW-0547">Nucleotide-binding</keyword>
<feature type="domain" description="RecA family profile 1" evidence="7">
    <location>
        <begin position="70"/>
        <end position="302"/>
    </location>
</feature>
<keyword evidence="6" id="KW-0539">Nucleus</keyword>
<dbReference type="InterPro" id="IPR027417">
    <property type="entry name" value="P-loop_NTPase"/>
</dbReference>
<sequence length="302" mass="33582">MERLRNVIGLEVYQKFLDGNIDTISSILLKPLSELQQLTGIPIQQLEEARKRASEIILESEFSTADKIPAWERLGTGCSSIDSILSGGIPINGLSEIFGCSGVGKTQLCLQLALTVQLPQTLGGKEKGAVYLCTEDVFPSKRLHQLAASFQAKYRLPQLDFESGVYLEHVADYEQLRRCLCVRLPQLLRVKNIGLLVVDSIAGVFRSENEDVLLRHQGAGHEQYSRQFARFVCVNQVTENVDLGVTEPCLGLAWGNNVTCRFGITRYDHNPLREFEVVFAPDLPNRKCSFAITEEGIVNVGD</sequence>
<dbReference type="Gene3D" id="3.40.50.300">
    <property type="entry name" value="P-loop containing nucleotide triphosphate hydrolases"/>
    <property type="match status" value="1"/>
</dbReference>
<comment type="caution">
    <text evidence="8">The sequence shown here is derived from an EMBL/GenBank/DDBJ whole genome shotgun (WGS) entry which is preliminary data.</text>
</comment>
<evidence type="ECO:0000256" key="1">
    <source>
        <dbReference type="ARBA" id="ARBA00004123"/>
    </source>
</evidence>
<dbReference type="GO" id="GO:0005657">
    <property type="term" value="C:replication fork"/>
    <property type="evidence" value="ECO:0007669"/>
    <property type="project" value="TreeGrafter"/>
</dbReference>
<evidence type="ECO:0000256" key="6">
    <source>
        <dbReference type="ARBA" id="ARBA00023242"/>
    </source>
</evidence>
<evidence type="ECO:0000313" key="9">
    <source>
        <dbReference type="Proteomes" id="UP001162162"/>
    </source>
</evidence>
<dbReference type="GO" id="GO:0033065">
    <property type="term" value="C:Rad51C-XRCC3 complex"/>
    <property type="evidence" value="ECO:0007669"/>
    <property type="project" value="TreeGrafter"/>
</dbReference>
<dbReference type="InterPro" id="IPR013632">
    <property type="entry name" value="Rad51_C"/>
</dbReference>
<evidence type="ECO:0000256" key="5">
    <source>
        <dbReference type="ARBA" id="ARBA00023204"/>
    </source>
</evidence>
<evidence type="ECO:0000259" key="7">
    <source>
        <dbReference type="PROSITE" id="PS50162"/>
    </source>
</evidence>
<dbReference type="GO" id="GO:0000722">
    <property type="term" value="P:telomere maintenance via recombination"/>
    <property type="evidence" value="ECO:0007669"/>
    <property type="project" value="TreeGrafter"/>
</dbReference>
<keyword evidence="5" id="KW-0234">DNA repair</keyword>
<dbReference type="InterPro" id="IPR020588">
    <property type="entry name" value="RecA_ATP-bd"/>
</dbReference>
<reference evidence="8" key="1">
    <citation type="journal article" date="2023" name="Insect Mol. Biol.">
        <title>Genome sequencing provides insights into the evolution of gene families encoding plant cell wall-degrading enzymes in longhorned beetles.</title>
        <authorList>
            <person name="Shin N.R."/>
            <person name="Okamura Y."/>
            <person name="Kirsch R."/>
            <person name="Pauchet Y."/>
        </authorList>
    </citation>
    <scope>NUCLEOTIDE SEQUENCE</scope>
    <source>
        <strain evidence="8">AMC_N1</strain>
    </source>
</reference>
<comment type="subcellular location">
    <subcellularLocation>
        <location evidence="1">Nucleus</location>
    </subcellularLocation>
</comment>
<keyword evidence="9" id="KW-1185">Reference proteome</keyword>
<gene>
    <name evidence="8" type="ORF">NQ318_019830</name>
</gene>
<dbReference type="GO" id="GO:0140664">
    <property type="term" value="F:ATP-dependent DNA damage sensor activity"/>
    <property type="evidence" value="ECO:0007669"/>
    <property type="project" value="InterPro"/>
</dbReference>
<dbReference type="EMBL" id="JAPWTK010000078">
    <property type="protein sequence ID" value="KAJ8951854.1"/>
    <property type="molecule type" value="Genomic_DNA"/>
</dbReference>